<gene>
    <name evidence="1" type="ORF">SAMN02745691_00903</name>
</gene>
<organism evidence="1 2">
    <name type="scientific">Parasporobacterium paucivorans DSM 15970</name>
    <dbReference type="NCBI Taxonomy" id="1122934"/>
    <lineage>
        <taxon>Bacteria</taxon>
        <taxon>Bacillati</taxon>
        <taxon>Bacillota</taxon>
        <taxon>Clostridia</taxon>
        <taxon>Lachnospirales</taxon>
        <taxon>Lachnospiraceae</taxon>
        <taxon>Parasporobacterium</taxon>
    </lineage>
</organism>
<protein>
    <submittedName>
        <fullName evidence="1">Uncharacterized protein</fullName>
    </submittedName>
</protein>
<dbReference type="EMBL" id="FQYT01000007">
    <property type="protein sequence ID" value="SHI82279.1"/>
    <property type="molecule type" value="Genomic_DNA"/>
</dbReference>
<dbReference type="STRING" id="1122934.SAMN02745691_00903"/>
<dbReference type="AlphaFoldDB" id="A0A1M6EA93"/>
<dbReference type="Proteomes" id="UP000184342">
    <property type="component" value="Unassembled WGS sequence"/>
</dbReference>
<evidence type="ECO:0000313" key="1">
    <source>
        <dbReference type="EMBL" id="SHI82279.1"/>
    </source>
</evidence>
<name>A0A1M6EA93_9FIRM</name>
<reference evidence="1 2" key="1">
    <citation type="submission" date="2016-11" db="EMBL/GenBank/DDBJ databases">
        <authorList>
            <person name="Jaros S."/>
            <person name="Januszkiewicz K."/>
            <person name="Wedrychowicz H."/>
        </authorList>
    </citation>
    <scope>NUCLEOTIDE SEQUENCE [LARGE SCALE GENOMIC DNA]</scope>
    <source>
        <strain evidence="1 2">DSM 15970</strain>
    </source>
</reference>
<keyword evidence="2" id="KW-1185">Reference proteome</keyword>
<accession>A0A1M6EA93</accession>
<dbReference type="RefSeq" id="WP_073993159.1">
    <property type="nucleotide sequence ID" value="NZ_FQYT01000007.1"/>
</dbReference>
<evidence type="ECO:0000313" key="2">
    <source>
        <dbReference type="Proteomes" id="UP000184342"/>
    </source>
</evidence>
<dbReference type="OrthoDB" id="6400528at2"/>
<proteinExistence type="predicted"/>
<sequence length="327" mass="37673">MIYVMCPANIKTGGTELLHQLVYQLNKQNKEAAIVYTGETEGKSPMPEAFSEYVATYLLSKDIVDELDNILVVSEVACDKLAEFKRIKKYIWWLSVDNYVARDGFAGRMRIQGFKTALSLMMKGKSTHLRKFVKLADMHLCQSYYAIDFIQKMGIPEASIAYLSDYINDIYVLRENQLDRQLKKKYVLYNPAKGFAFTQKLIALAPELNWRQIQNMTTEQVMNLMQESMVYIDFGNHPGKDRFPREAAISGCCIITGRRGSAAFSEDVRIPKEYKFDEKEDQVEEKVIAKIRACLDDYATNDSKFESYREFVRAEKVAFASDISRIF</sequence>